<dbReference type="AlphaFoldDB" id="A0A0W8FKD1"/>
<proteinExistence type="predicted"/>
<organism evidence="1">
    <name type="scientific">hydrocarbon metagenome</name>
    <dbReference type="NCBI Taxonomy" id="938273"/>
    <lineage>
        <taxon>unclassified sequences</taxon>
        <taxon>metagenomes</taxon>
        <taxon>ecological metagenomes</taxon>
    </lineage>
</organism>
<gene>
    <name evidence="1" type="ORF">ASZ90_008875</name>
</gene>
<name>A0A0W8FKD1_9ZZZZ</name>
<reference evidence="1" key="1">
    <citation type="journal article" date="2015" name="Proc. Natl. Acad. Sci. U.S.A.">
        <title>Networks of energetic and metabolic interactions define dynamics in microbial communities.</title>
        <authorList>
            <person name="Embree M."/>
            <person name="Liu J.K."/>
            <person name="Al-Bassam M.M."/>
            <person name="Zengler K."/>
        </authorList>
    </citation>
    <scope>NUCLEOTIDE SEQUENCE</scope>
</reference>
<accession>A0A0W8FKD1</accession>
<comment type="caution">
    <text evidence="1">The sequence shown here is derived from an EMBL/GenBank/DDBJ whole genome shotgun (WGS) entry which is preliminary data.</text>
</comment>
<protein>
    <submittedName>
        <fullName evidence="1">Uncharacterized protein</fullName>
    </submittedName>
</protein>
<dbReference type="EMBL" id="LNQE01001068">
    <property type="protein sequence ID" value="KUG21382.1"/>
    <property type="molecule type" value="Genomic_DNA"/>
</dbReference>
<sequence>MPAAQGIRTAVKTAARAAEGAGRIFQGCWGMPPLPVSTGVSALPIMSPGPGGITGTIRMPVSAAAGSGRM</sequence>
<evidence type="ECO:0000313" key="1">
    <source>
        <dbReference type="EMBL" id="KUG21382.1"/>
    </source>
</evidence>